<evidence type="ECO:0000259" key="1">
    <source>
        <dbReference type="Pfam" id="PF00535"/>
    </source>
</evidence>
<dbReference type="Pfam" id="PF00535">
    <property type="entry name" value="Glycos_transf_2"/>
    <property type="match status" value="1"/>
</dbReference>
<dbReference type="CDD" id="cd00761">
    <property type="entry name" value="Glyco_tranf_GTA_type"/>
    <property type="match status" value="1"/>
</dbReference>
<dbReference type="Gene3D" id="3.90.550.10">
    <property type="entry name" value="Spore Coat Polysaccharide Biosynthesis Protein SpsA, Chain A"/>
    <property type="match status" value="1"/>
</dbReference>
<organism evidence="2 3">
    <name type="scientific">Aquibaculum arenosum</name>
    <dbReference type="NCBI Taxonomy" id="3032591"/>
    <lineage>
        <taxon>Bacteria</taxon>
        <taxon>Pseudomonadati</taxon>
        <taxon>Pseudomonadota</taxon>
        <taxon>Alphaproteobacteria</taxon>
        <taxon>Rhodospirillales</taxon>
        <taxon>Rhodovibrionaceae</taxon>
        <taxon>Aquibaculum</taxon>
    </lineage>
</organism>
<dbReference type="RefSeq" id="WP_275819019.1">
    <property type="nucleotide sequence ID" value="NZ_JARHUD010000001.1"/>
</dbReference>
<evidence type="ECO:0000313" key="2">
    <source>
        <dbReference type="EMBL" id="MDF2094476.1"/>
    </source>
</evidence>
<dbReference type="InterPro" id="IPR029044">
    <property type="entry name" value="Nucleotide-diphossugar_trans"/>
</dbReference>
<dbReference type="InterPro" id="IPR050834">
    <property type="entry name" value="Glycosyltransf_2"/>
</dbReference>
<dbReference type="SUPFAM" id="SSF53448">
    <property type="entry name" value="Nucleotide-diphospho-sugar transferases"/>
    <property type="match status" value="1"/>
</dbReference>
<keyword evidence="3" id="KW-1185">Reference proteome</keyword>
<feature type="domain" description="Glycosyltransferase 2-like" evidence="1">
    <location>
        <begin position="227"/>
        <end position="338"/>
    </location>
</feature>
<evidence type="ECO:0000313" key="3">
    <source>
        <dbReference type="Proteomes" id="UP001215503"/>
    </source>
</evidence>
<sequence>MKALTATLGFHRAMRKHRYSEALAVHRDQALFSRGPSYWAQYKLGLYRSVHERAEREGVPARWRARLAAAVCAAALGKGEAAQAWLQGLPAGKLRQIVTALAPHAPELALRRLQEADAAAVAECRDLQIALLTGLGHLPEAAAVLGRLSDEEEARWPELPLHRATLLLAGQLPASATPEAAALAQINRYFAHHQLESLERRDEAEALNARNARAQVPVLPGERPLVSVIMTAFRTKERIGPAIESLLAQSHRNLEIIVMDDASDDGLGAVVAALRERDARVHYHRLPRNVGTYVAKNLALRHLARGAFVTCHDSDDWSHPRKIEQQLDWLQEDPGRVFSWSYWLRIRDDGAVVARQCHPLLRANLSSILFRREAVLNRAGAFDEVRTGADSEFLARLALVFGREAGAPLRKPLALGAERPGSLMTDHSTGIQGSGTTPFRLEYWEAWRAWHGQCLAAGRRPFMPQDPGERPFPISAEQAVPKAPDLAAHLT</sequence>
<reference evidence="2 3" key="1">
    <citation type="submission" date="2023-03" db="EMBL/GenBank/DDBJ databases">
        <title>Fodinicurvata sp. CAU 1616 isolated from sea sendiment.</title>
        <authorList>
            <person name="Kim W."/>
        </authorList>
    </citation>
    <scope>NUCLEOTIDE SEQUENCE [LARGE SCALE GENOMIC DNA]</scope>
    <source>
        <strain evidence="2 3">CAU 1616</strain>
    </source>
</reference>
<comment type="caution">
    <text evidence="2">The sequence shown here is derived from an EMBL/GenBank/DDBJ whole genome shotgun (WGS) entry which is preliminary data.</text>
</comment>
<name>A0ABT5YHR4_9PROT</name>
<dbReference type="Proteomes" id="UP001215503">
    <property type="component" value="Unassembled WGS sequence"/>
</dbReference>
<proteinExistence type="predicted"/>
<dbReference type="PANTHER" id="PTHR43685">
    <property type="entry name" value="GLYCOSYLTRANSFERASE"/>
    <property type="match status" value="1"/>
</dbReference>
<gene>
    <name evidence="2" type="ORF">P2G67_00635</name>
</gene>
<dbReference type="EMBL" id="JARHUD010000001">
    <property type="protein sequence ID" value="MDF2094476.1"/>
    <property type="molecule type" value="Genomic_DNA"/>
</dbReference>
<accession>A0ABT5YHR4</accession>
<dbReference type="InterPro" id="IPR001173">
    <property type="entry name" value="Glyco_trans_2-like"/>
</dbReference>
<dbReference type="PANTHER" id="PTHR43685:SF11">
    <property type="entry name" value="GLYCOSYLTRANSFERASE TAGX-RELATED"/>
    <property type="match status" value="1"/>
</dbReference>
<protein>
    <submittedName>
        <fullName evidence="2">Glycosyltransferase family 2 protein</fullName>
    </submittedName>
</protein>